<name>A0A5W5JYM0_SALET</name>
<dbReference type="AlphaFoldDB" id="A0A5W5JYM0"/>
<keyword evidence="1" id="KW-0472">Membrane</keyword>
<comment type="caution">
    <text evidence="2">The sequence shown here is derived from an EMBL/GenBank/DDBJ whole genome shotgun (WGS) entry which is preliminary data.</text>
</comment>
<protein>
    <recommendedName>
        <fullName evidence="3">Ethanolamine utilization protein EutE</fullName>
    </recommendedName>
</protein>
<dbReference type="EMBL" id="AAHKMO010000022">
    <property type="protein sequence ID" value="EBX1945295.1"/>
    <property type="molecule type" value="Genomic_DNA"/>
</dbReference>
<evidence type="ECO:0000313" key="2">
    <source>
        <dbReference type="EMBL" id="EBX1945295.1"/>
    </source>
</evidence>
<sequence length="218" mass="25354">MIKRKRGFFEVIPMVIFYMYRVFGSPILLLLGGFIILGYSTQRHPLTQRDFEDLLAGWVVFFVGLLPHIIAFILARLNRKKIRKILSAIKSSESFLPEPQYEFWEPHSEAYLGIDAKRGTFVYVRLIRRGQVDLIGFDMHNWVGIELDGRLLNIKTKTIEAPVLSMGTRAGDGDRILSLINTMSNRQYRYDCYYFPGYVAHNAKRIAEEHKVFIPVYN</sequence>
<keyword evidence="1" id="KW-1133">Transmembrane helix</keyword>
<evidence type="ECO:0000256" key="1">
    <source>
        <dbReference type="SAM" id="Phobius"/>
    </source>
</evidence>
<reference evidence="2" key="1">
    <citation type="submission" date="2018-06" db="EMBL/GenBank/DDBJ databases">
        <authorList>
            <person name="Ashton P.M."/>
            <person name="Dallman T."/>
            <person name="Nair S."/>
            <person name="De Pinna E."/>
            <person name="Peters T."/>
            <person name="Grant K."/>
        </authorList>
    </citation>
    <scope>NUCLEOTIDE SEQUENCE</scope>
    <source>
        <strain evidence="2">187601</strain>
    </source>
</reference>
<feature type="transmembrane region" description="Helical" evidence="1">
    <location>
        <begin position="12"/>
        <end position="35"/>
    </location>
</feature>
<proteinExistence type="predicted"/>
<feature type="transmembrane region" description="Helical" evidence="1">
    <location>
        <begin position="55"/>
        <end position="75"/>
    </location>
</feature>
<dbReference type="NCBIfam" id="NF033891">
    <property type="entry name" value="surf_exc_IncI1"/>
    <property type="match status" value="1"/>
</dbReference>
<accession>A0A5W5JYM0</accession>
<organism evidence="2">
    <name type="scientific">Salmonella enterica subsp. enterica serovar Saintpaul</name>
    <dbReference type="NCBI Taxonomy" id="90105"/>
    <lineage>
        <taxon>Bacteria</taxon>
        <taxon>Pseudomonadati</taxon>
        <taxon>Pseudomonadota</taxon>
        <taxon>Gammaproteobacteria</taxon>
        <taxon>Enterobacterales</taxon>
        <taxon>Enterobacteriaceae</taxon>
        <taxon>Salmonella</taxon>
    </lineage>
</organism>
<evidence type="ECO:0008006" key="3">
    <source>
        <dbReference type="Google" id="ProtNLM"/>
    </source>
</evidence>
<keyword evidence="1" id="KW-0812">Transmembrane</keyword>
<gene>
    <name evidence="2" type="ORF">DRD48_16695</name>
</gene>